<evidence type="ECO:0000313" key="4">
    <source>
        <dbReference type="EMBL" id="KAJ8492616.1"/>
    </source>
</evidence>
<evidence type="ECO:0000256" key="1">
    <source>
        <dbReference type="ARBA" id="ARBA00022441"/>
    </source>
</evidence>
<evidence type="ECO:0000256" key="2">
    <source>
        <dbReference type="ARBA" id="ARBA00022737"/>
    </source>
</evidence>
<feature type="region of interest" description="Disordered" evidence="3">
    <location>
        <begin position="29"/>
        <end position="48"/>
    </location>
</feature>
<dbReference type="SUPFAM" id="SSF117281">
    <property type="entry name" value="Kelch motif"/>
    <property type="match status" value="2"/>
</dbReference>
<name>A0AAV8RBN1_ENSVE</name>
<evidence type="ECO:0000313" key="5">
    <source>
        <dbReference type="Proteomes" id="UP001222027"/>
    </source>
</evidence>
<dbReference type="Pfam" id="PF24681">
    <property type="entry name" value="Kelch_KLHDC2_KLHL20_DRC7"/>
    <property type="match status" value="1"/>
</dbReference>
<dbReference type="PANTHER" id="PTHR46093">
    <property type="entry name" value="ACYL-COA-BINDING DOMAIN-CONTAINING PROTEIN 5"/>
    <property type="match status" value="1"/>
</dbReference>
<dbReference type="InterPro" id="IPR015915">
    <property type="entry name" value="Kelch-typ_b-propeller"/>
</dbReference>
<accession>A0AAV8RBN1</accession>
<organism evidence="4 5">
    <name type="scientific">Ensete ventricosum</name>
    <name type="common">Abyssinian banana</name>
    <name type="synonym">Musa ensete</name>
    <dbReference type="NCBI Taxonomy" id="4639"/>
    <lineage>
        <taxon>Eukaryota</taxon>
        <taxon>Viridiplantae</taxon>
        <taxon>Streptophyta</taxon>
        <taxon>Embryophyta</taxon>
        <taxon>Tracheophyta</taxon>
        <taxon>Spermatophyta</taxon>
        <taxon>Magnoliopsida</taxon>
        <taxon>Liliopsida</taxon>
        <taxon>Zingiberales</taxon>
        <taxon>Musaceae</taxon>
        <taxon>Ensete</taxon>
    </lineage>
</organism>
<dbReference type="PANTHER" id="PTHR46093:SF9">
    <property type="entry name" value="DCD DOMAIN-CONTAINING PROTEIN"/>
    <property type="match status" value="1"/>
</dbReference>
<proteinExistence type="predicted"/>
<feature type="compositionally biased region" description="Polar residues" evidence="3">
    <location>
        <begin position="505"/>
        <end position="515"/>
    </location>
</feature>
<dbReference type="Proteomes" id="UP001222027">
    <property type="component" value="Unassembled WGS sequence"/>
</dbReference>
<dbReference type="EMBL" id="JAQQAF010000004">
    <property type="protein sequence ID" value="KAJ8492616.1"/>
    <property type="molecule type" value="Genomic_DNA"/>
</dbReference>
<gene>
    <name evidence="4" type="ORF">OPV22_014337</name>
</gene>
<reference evidence="4 5" key="1">
    <citation type="submission" date="2022-12" db="EMBL/GenBank/DDBJ databases">
        <title>Chromosome-scale assembly of the Ensete ventricosum genome.</title>
        <authorList>
            <person name="Dussert Y."/>
            <person name="Stocks J."/>
            <person name="Wendawek A."/>
            <person name="Woldeyes F."/>
            <person name="Nichols R.A."/>
            <person name="Borrell J.S."/>
        </authorList>
    </citation>
    <scope>NUCLEOTIDE SEQUENCE [LARGE SCALE GENOMIC DNA]</scope>
    <source>
        <strain evidence="5">cv. Maze</strain>
        <tissue evidence="4">Seeds</tissue>
    </source>
</reference>
<dbReference type="Gene3D" id="2.120.10.80">
    <property type="entry name" value="Kelch-type beta propeller"/>
    <property type="match status" value="2"/>
</dbReference>
<protein>
    <submittedName>
        <fullName evidence="4">Uncharacterized protein</fullName>
    </submittedName>
</protein>
<feature type="region of interest" description="Disordered" evidence="3">
    <location>
        <begin position="553"/>
        <end position="572"/>
    </location>
</feature>
<sequence length="601" mass="65924">MGSAHRRLPLVEAAVVYFSTGAQVERLTDSGDAEAEETADQGASEAGGICGPGVRWGHTCNAVRGGRYLYVFGGYGRDNCQTNDVHVFDTVQQSWSKPMLKGVPPSPRDSHSCTTVGDKLFVFGGTDGKNPLKDMHILDTSSNTWIVPNLNGEGPDAREGHTAVLVDKRLFIFGGCGKSVTHEEKYFNDLYILDTEKLTWERAVTSGTPPSARDCHSCSSWKNKIIVLGGEDSSDFYLADVHILNADTLAWEPMKTAGKIFPPRAGHTTVALGSNLFVFGGFTDARNLYDDLYVLNVESRSWSKVIPENRGPSARFSVAGDCLDERKGIIVFLGGCNKSLEALDDMYYLHTDMPVLNGLCDQRPAKLSIRRELRKKCRQDYLPSQRILKNNYFLKKQMISDSLHSDHLRETDQAGTMVSDLKSTGEITFEARVTNSNKYGYAIETIIDGKLLHGMLFSCTSNLSQDNHTYHKKRVAVDNMSDKGNMDRPICVANAPVEVRKSSDHGQPNSSSAKESTVCRPLVEAPSSNLMNSTCVKASWNVDQSSRMFMDTVNNDASDSAKPPNDRTFSGNLSISAEAQSSLLIQGYKEQGTTASTGQTT</sequence>
<keyword evidence="1" id="KW-0880">Kelch repeat</keyword>
<feature type="region of interest" description="Disordered" evidence="3">
    <location>
        <begin position="499"/>
        <end position="519"/>
    </location>
</feature>
<comment type="caution">
    <text evidence="4">The sequence shown here is derived from an EMBL/GenBank/DDBJ whole genome shotgun (WGS) entry which is preliminary data.</text>
</comment>
<evidence type="ECO:0000256" key="3">
    <source>
        <dbReference type="SAM" id="MobiDB-lite"/>
    </source>
</evidence>
<keyword evidence="5" id="KW-1185">Reference proteome</keyword>
<keyword evidence="2" id="KW-0677">Repeat</keyword>
<dbReference type="AlphaFoldDB" id="A0AAV8RBN1"/>